<gene>
    <name evidence="1" type="ORF">PCL_03802</name>
</gene>
<dbReference type="Proteomes" id="UP000245956">
    <property type="component" value="Unassembled WGS sequence"/>
</dbReference>
<sequence>MAASTSRKYEGYHRMQDEGYHPGEFCIYCDPKHEDNPNNSYCYEAYYAECSPKGAYIISRGPALFYIQKRGKGSPNPPLDCSHCGCRPNPLSVDIKGWELLNESGGSRMCVLEAQGLDEGHNARDDGLMHPTWTLELAPLSHTCTSWSASHSGREKALIYSIRVDTMAFPRQAPVMEELKCIGLRCVLSFQLFA</sequence>
<dbReference type="AlphaFoldDB" id="A0A2U3EQ33"/>
<reference evidence="1 2" key="1">
    <citation type="journal article" date="2016" name="Front. Microbiol.">
        <title>Genome and transcriptome sequences reveal the specific parasitism of the nematophagous Purpureocillium lilacinum 36-1.</title>
        <authorList>
            <person name="Xie J."/>
            <person name="Li S."/>
            <person name="Mo C."/>
            <person name="Xiao X."/>
            <person name="Peng D."/>
            <person name="Wang G."/>
            <person name="Xiao Y."/>
        </authorList>
    </citation>
    <scope>NUCLEOTIDE SEQUENCE [LARGE SCALE GENOMIC DNA]</scope>
    <source>
        <strain evidence="1 2">36-1</strain>
    </source>
</reference>
<dbReference type="EMBL" id="LCWV01000001">
    <property type="protein sequence ID" value="PWI76608.1"/>
    <property type="molecule type" value="Genomic_DNA"/>
</dbReference>
<proteinExistence type="predicted"/>
<evidence type="ECO:0000313" key="2">
    <source>
        <dbReference type="Proteomes" id="UP000245956"/>
    </source>
</evidence>
<protein>
    <submittedName>
        <fullName evidence="1">Uncharacterized protein</fullName>
    </submittedName>
</protein>
<accession>A0A2U3EQ33</accession>
<comment type="caution">
    <text evidence="1">The sequence shown here is derived from an EMBL/GenBank/DDBJ whole genome shotgun (WGS) entry which is preliminary data.</text>
</comment>
<organism evidence="1 2">
    <name type="scientific">Purpureocillium lilacinum</name>
    <name type="common">Paecilomyces lilacinus</name>
    <dbReference type="NCBI Taxonomy" id="33203"/>
    <lineage>
        <taxon>Eukaryota</taxon>
        <taxon>Fungi</taxon>
        <taxon>Dikarya</taxon>
        <taxon>Ascomycota</taxon>
        <taxon>Pezizomycotina</taxon>
        <taxon>Sordariomycetes</taxon>
        <taxon>Hypocreomycetidae</taxon>
        <taxon>Hypocreales</taxon>
        <taxon>Ophiocordycipitaceae</taxon>
        <taxon>Purpureocillium</taxon>
    </lineage>
</organism>
<evidence type="ECO:0000313" key="1">
    <source>
        <dbReference type="EMBL" id="PWI76608.1"/>
    </source>
</evidence>
<name>A0A2U3EQ33_PURLI</name>